<protein>
    <submittedName>
        <fullName evidence="1">Uncharacterized protein</fullName>
    </submittedName>
</protein>
<reference evidence="1 2" key="1">
    <citation type="journal article" date="2016" name="Nat. Commun.">
        <title>Thousands of microbial genomes shed light on interconnected biogeochemical processes in an aquifer system.</title>
        <authorList>
            <person name="Anantharaman K."/>
            <person name="Brown C.T."/>
            <person name="Hug L.A."/>
            <person name="Sharon I."/>
            <person name="Castelle C.J."/>
            <person name="Probst A.J."/>
            <person name="Thomas B.C."/>
            <person name="Singh A."/>
            <person name="Wilkins M.J."/>
            <person name="Karaoz U."/>
            <person name="Brodie E.L."/>
            <person name="Williams K.H."/>
            <person name="Hubbard S.S."/>
            <person name="Banfield J.F."/>
        </authorList>
    </citation>
    <scope>NUCLEOTIDE SEQUENCE [LARGE SCALE GENOMIC DNA]</scope>
</reference>
<gene>
    <name evidence="1" type="ORF">A2478_00360</name>
</gene>
<dbReference type="STRING" id="1798002.A2478_00360"/>
<dbReference type="EMBL" id="MFGJ01000008">
    <property type="protein sequence ID" value="OGF30890.1"/>
    <property type="molecule type" value="Genomic_DNA"/>
</dbReference>
<evidence type="ECO:0000313" key="1">
    <source>
        <dbReference type="EMBL" id="OGF30890.1"/>
    </source>
</evidence>
<proteinExistence type="predicted"/>
<evidence type="ECO:0000313" key="2">
    <source>
        <dbReference type="Proteomes" id="UP000179001"/>
    </source>
</evidence>
<dbReference type="Proteomes" id="UP000179001">
    <property type="component" value="Unassembled WGS sequence"/>
</dbReference>
<accession>A0A1F5SW05</accession>
<name>A0A1F5SW05_9BACT</name>
<organism evidence="1 2">
    <name type="scientific">Candidatus Falkowbacteria bacterium RIFOXYC2_FULL_36_12</name>
    <dbReference type="NCBI Taxonomy" id="1798002"/>
    <lineage>
        <taxon>Bacteria</taxon>
        <taxon>Candidatus Falkowiibacteriota</taxon>
    </lineage>
</organism>
<dbReference type="AlphaFoldDB" id="A0A1F5SW05"/>
<comment type="caution">
    <text evidence="1">The sequence shown here is derived from an EMBL/GenBank/DDBJ whole genome shotgun (WGS) entry which is preliminary data.</text>
</comment>
<sequence>MVKTTVLKRPRYDLFLTIKSIQHALLQGRDLSNAYFCLNQMREDVFSLIESGLNEQIVAFDYFNEEEQRLMLEICRLLRIAESEGRCFWKWFPGQNLLNVINQIFFVLEESDYNLKYLEVYNDQDLPIETVGEIMRQVDYFDVYI</sequence>